<gene>
    <name evidence="2" type="ORF">F8A88_06785</name>
</gene>
<keyword evidence="1" id="KW-0472">Membrane</keyword>
<dbReference type="AlphaFoldDB" id="A0A6N6N2U4"/>
<comment type="caution">
    <text evidence="2">The sequence shown here is derived from an EMBL/GenBank/DDBJ whole genome shotgun (WGS) entry which is preliminary data.</text>
</comment>
<dbReference type="Proteomes" id="UP000438699">
    <property type="component" value="Unassembled WGS sequence"/>
</dbReference>
<sequence>MKYLHMILICACVSVCMTPRAEAHKVNIFAYVDGDIIHTSSGYSKSRRVQSGTVEVRDSATGKVLLTGTTDTQGHFSFPVPEQARSGHMDLDLVILAGQGHRGVWKMPYEEYNSSSNVENSTGKLVENTSADGVETAVGSGANDVAVSRGELEDVIRQVVREEVGGIRVMIADMRNEDPGIPEVLAGIGYLFGIAGLIAWVRSRRPRS</sequence>
<name>A0A6N6N2U4_9BACT</name>
<organism evidence="2 3">
    <name type="scientific">Pseudodesulfovibrio senegalensis</name>
    <dbReference type="NCBI Taxonomy" id="1721087"/>
    <lineage>
        <taxon>Bacteria</taxon>
        <taxon>Pseudomonadati</taxon>
        <taxon>Thermodesulfobacteriota</taxon>
        <taxon>Desulfovibrionia</taxon>
        <taxon>Desulfovibrionales</taxon>
        <taxon>Desulfovibrionaceae</taxon>
    </lineage>
</organism>
<dbReference type="EMBL" id="WAIE01000002">
    <property type="protein sequence ID" value="KAB1442165.1"/>
    <property type="molecule type" value="Genomic_DNA"/>
</dbReference>
<protein>
    <recommendedName>
        <fullName evidence="4">Cobalamin biosynthesis protein CbiL</fullName>
    </recommendedName>
</protein>
<proteinExistence type="predicted"/>
<dbReference type="OrthoDB" id="9795418at2"/>
<reference evidence="2 3" key="1">
    <citation type="journal article" date="2017" name="Int. J. Syst. Evol. Microbiol.">
        <title>Desulfovibrio senegalensis sp. nov., a mesophilic sulfate reducer isolated from marine sediment.</title>
        <authorList>
            <person name="Thioye A."/>
            <person name="Gam Z.B.A."/>
            <person name="Mbengue M."/>
            <person name="Cayol J.L."/>
            <person name="Joseph-Bartoli M."/>
            <person name="Toure-Kane C."/>
            <person name="Labat M."/>
        </authorList>
    </citation>
    <scope>NUCLEOTIDE SEQUENCE [LARGE SCALE GENOMIC DNA]</scope>
    <source>
        <strain evidence="2 3">DSM 101509</strain>
    </source>
</reference>
<dbReference type="RefSeq" id="WP_151150387.1">
    <property type="nucleotide sequence ID" value="NZ_WAIE01000002.1"/>
</dbReference>
<evidence type="ECO:0008006" key="4">
    <source>
        <dbReference type="Google" id="ProtNLM"/>
    </source>
</evidence>
<evidence type="ECO:0000256" key="1">
    <source>
        <dbReference type="SAM" id="Phobius"/>
    </source>
</evidence>
<keyword evidence="3" id="KW-1185">Reference proteome</keyword>
<accession>A0A6N6N2U4</accession>
<keyword evidence="1" id="KW-1133">Transmembrane helix</keyword>
<evidence type="ECO:0000313" key="2">
    <source>
        <dbReference type="EMBL" id="KAB1442165.1"/>
    </source>
</evidence>
<evidence type="ECO:0000313" key="3">
    <source>
        <dbReference type="Proteomes" id="UP000438699"/>
    </source>
</evidence>
<keyword evidence="1" id="KW-0812">Transmembrane</keyword>
<feature type="transmembrane region" description="Helical" evidence="1">
    <location>
        <begin position="184"/>
        <end position="201"/>
    </location>
</feature>